<dbReference type="AlphaFoldDB" id="A0A9Q9RVG8"/>
<sequence length="1209" mass="136044">MDVQPFALFPYEPLKSDELRLLHVEPGNTGLIRVELRTVKSRTLQRFWALSYVWGARENPATILLNDQPFSITRNLYNALYQYRRHVFQGYGSEKAMLWVDAICINQNDQTEKSIQVPRMSEIYGQCERVLACLGPVDNDEESHVCRLAEKLKHFQSPADSASQDLSEDDRITAFMKSGRFAETAAIEVESVRKALRSIGHRPWFRRIWILQEAVLAKRQPILLCGAHELGYEIFFKTWVLMLNPSEDGQLLYSFMAENPVRFKAIELVYKNILQARSENTPEEAKDTASQEKQCALDIVKLLNETTELEATVAHDRLYALIGLLDCDPLPSALQPDYTQSFEELCYKFTMFVLEKTQDIRILNLGTVGNLQTVPSWTPDPRNSWTARSNLTPSPGKCFNVSEDGRTLTMPAIALGQCVSVCKPITPDPDTGAVSPAAFLQFDEAVVKVAAAIRRVARMEVMTEWFKFHLSDIYTEERLTQNPIIVQRVMMAYVCMIHGQPLSALGTRFGTEKQLQGAYGMVTDPIFQQSLVGCSNFVLQDGTVGQLLHGDAVAAVEDAICAFPGLSTLFLIRRSDDGKCKIVGQVSKWENIGASLPADQLESYRRSFEAAHLGRDVDSVVRMGSCGIVSELISAGADCDARWRNDHADPDCPDAPGWTPLHVACFHDQDEIVSLLLPEIPLPVVEVDAEAENRRTPLHATSLVGSERVVKLLLERRADINATDDEGSTQLHLASGYGSGWRKRTPERNLIKPDRDSFEDSESVKRCWDSSPRQYVSVIELLMRYGADPTIIAEYGCTILFVGETGSKAQFILRFWVSIRSLPWNRCSPQEVKEAPFWKNGGKLQVIGMAAKMIKPFDILGLLFCEMPSECEIVVTGPDNWGPIQRAAHERLPNVLSKLIYDSVRAEDIGRMVHEALLTTSKSITPQELEHEPSCELFVQVIWILITNSQRTPKNMGAVRETEKTEDGSRGSEAAESETGLADSKTENQKIYNDWDCNSDQLPKKSHEFVSASTIYMPYLSYFTYCRHWDSRLLSHDWDLKQGHDHYEELLDTYKGKDEQQHGSPTLDERYYQFAGEDNEAINDQSCRNESQIVSKYLRENERAGDMGIEREPNQRTVVRVNQVWIWAFSTTTSSPLGGSPDLLVEEILNSLSKQGEYGGSGAQPATASELVPAIIDHCIGSYERRSNDGERISVGQTLSHYINRIVSR</sequence>
<name>A0A9Q9RVG8_FUSFU</name>
<dbReference type="InterPro" id="IPR002110">
    <property type="entry name" value="Ankyrin_rpt"/>
</dbReference>
<feature type="domain" description="Heterokaryon incompatibility" evidence="3">
    <location>
        <begin position="48"/>
        <end position="213"/>
    </location>
</feature>
<dbReference type="PROSITE" id="PS50297">
    <property type="entry name" value="ANK_REP_REGION"/>
    <property type="match status" value="2"/>
</dbReference>
<evidence type="ECO:0000256" key="2">
    <source>
        <dbReference type="SAM" id="MobiDB-lite"/>
    </source>
</evidence>
<dbReference type="PANTHER" id="PTHR24148">
    <property type="entry name" value="ANKYRIN REPEAT DOMAIN-CONTAINING PROTEIN 39 HOMOLOG-RELATED"/>
    <property type="match status" value="1"/>
</dbReference>
<dbReference type="SMART" id="SM00248">
    <property type="entry name" value="ANK"/>
    <property type="match status" value="3"/>
</dbReference>
<organism evidence="4 5">
    <name type="scientific">Fusarium fujikuroi</name>
    <name type="common">Bakanae and foot rot disease fungus</name>
    <name type="synonym">Gibberella fujikuroi</name>
    <dbReference type="NCBI Taxonomy" id="5127"/>
    <lineage>
        <taxon>Eukaryota</taxon>
        <taxon>Fungi</taxon>
        <taxon>Dikarya</taxon>
        <taxon>Ascomycota</taxon>
        <taxon>Pezizomycotina</taxon>
        <taxon>Sordariomycetes</taxon>
        <taxon>Hypocreomycetidae</taxon>
        <taxon>Hypocreales</taxon>
        <taxon>Nectriaceae</taxon>
        <taxon>Fusarium</taxon>
        <taxon>Fusarium fujikuroi species complex</taxon>
    </lineage>
</organism>
<proteinExistence type="predicted"/>
<evidence type="ECO:0000256" key="1">
    <source>
        <dbReference type="PROSITE-ProRule" id="PRU00023"/>
    </source>
</evidence>
<feature type="region of interest" description="Disordered" evidence="2">
    <location>
        <begin position="954"/>
        <end position="985"/>
    </location>
</feature>
<dbReference type="PANTHER" id="PTHR24148:SF82">
    <property type="entry name" value="HETEROKARYON INCOMPATIBILITY DOMAIN-CONTAINING PROTEIN"/>
    <property type="match status" value="1"/>
</dbReference>
<dbReference type="Pfam" id="PF06985">
    <property type="entry name" value="HET"/>
    <property type="match status" value="1"/>
</dbReference>
<accession>A0A9Q9RVG8</accession>
<feature type="compositionally biased region" description="Basic and acidic residues" evidence="2">
    <location>
        <begin position="960"/>
        <end position="970"/>
    </location>
</feature>
<dbReference type="PRINTS" id="PR01415">
    <property type="entry name" value="ANKYRIN"/>
</dbReference>
<reference evidence="4" key="1">
    <citation type="submission" date="2019-05" db="EMBL/GenBank/DDBJ databases">
        <authorList>
            <person name="Piombo E."/>
        </authorList>
    </citation>
    <scope>NUCLEOTIDE SEQUENCE</scope>
    <source>
        <strain evidence="4">C2S</strain>
    </source>
</reference>
<gene>
    <name evidence="4" type="ORF">C2S_10995</name>
</gene>
<evidence type="ECO:0000313" key="5">
    <source>
        <dbReference type="Proteomes" id="UP000760494"/>
    </source>
</evidence>
<dbReference type="PROSITE" id="PS50088">
    <property type="entry name" value="ANK_REPEAT"/>
    <property type="match status" value="2"/>
</dbReference>
<dbReference type="InterPro" id="IPR052895">
    <property type="entry name" value="HetReg/Transcr_Mod"/>
</dbReference>
<feature type="repeat" description="ANK" evidence="1">
    <location>
        <begin position="656"/>
        <end position="677"/>
    </location>
</feature>
<evidence type="ECO:0000259" key="3">
    <source>
        <dbReference type="Pfam" id="PF06985"/>
    </source>
</evidence>
<dbReference type="Gene3D" id="1.25.40.20">
    <property type="entry name" value="Ankyrin repeat-containing domain"/>
    <property type="match status" value="1"/>
</dbReference>
<dbReference type="SUPFAM" id="SSF48403">
    <property type="entry name" value="Ankyrin repeat"/>
    <property type="match status" value="1"/>
</dbReference>
<dbReference type="Pfam" id="PF12796">
    <property type="entry name" value="Ank_2"/>
    <property type="match status" value="1"/>
</dbReference>
<keyword evidence="1" id="KW-0040">ANK repeat</keyword>
<protein>
    <recommendedName>
        <fullName evidence="3">Heterokaryon incompatibility domain-containing protein</fullName>
    </recommendedName>
</protein>
<dbReference type="EMBL" id="CABFJX010000392">
    <property type="protein sequence ID" value="VTT78286.1"/>
    <property type="molecule type" value="Genomic_DNA"/>
</dbReference>
<comment type="caution">
    <text evidence="4">The sequence shown here is derived from an EMBL/GenBank/DDBJ whole genome shotgun (WGS) entry which is preliminary data.</text>
</comment>
<dbReference type="Proteomes" id="UP000760494">
    <property type="component" value="Unassembled WGS sequence"/>
</dbReference>
<dbReference type="InterPro" id="IPR036770">
    <property type="entry name" value="Ankyrin_rpt-contain_sf"/>
</dbReference>
<dbReference type="InterPro" id="IPR010730">
    <property type="entry name" value="HET"/>
</dbReference>
<feature type="repeat" description="ANK" evidence="1">
    <location>
        <begin position="693"/>
        <end position="725"/>
    </location>
</feature>
<evidence type="ECO:0000313" key="4">
    <source>
        <dbReference type="EMBL" id="VTT78286.1"/>
    </source>
</evidence>